<feature type="compositionally biased region" description="Polar residues" evidence="2">
    <location>
        <begin position="1"/>
        <end position="48"/>
    </location>
</feature>
<name>A0A9P7CIR8_9FUNG</name>
<protein>
    <submittedName>
        <fullName evidence="3">Uncharacterized protein</fullName>
    </submittedName>
</protein>
<organism evidence="3 4">
    <name type="scientific">Rhizopus delemar</name>
    <dbReference type="NCBI Taxonomy" id="936053"/>
    <lineage>
        <taxon>Eukaryota</taxon>
        <taxon>Fungi</taxon>
        <taxon>Fungi incertae sedis</taxon>
        <taxon>Mucoromycota</taxon>
        <taxon>Mucoromycotina</taxon>
        <taxon>Mucoromycetes</taxon>
        <taxon>Mucorales</taxon>
        <taxon>Mucorineae</taxon>
        <taxon>Rhizopodaceae</taxon>
        <taxon>Rhizopus</taxon>
    </lineage>
</organism>
<evidence type="ECO:0000313" key="3">
    <source>
        <dbReference type="EMBL" id="KAG1562296.1"/>
    </source>
</evidence>
<dbReference type="Proteomes" id="UP000740926">
    <property type="component" value="Unassembled WGS sequence"/>
</dbReference>
<dbReference type="AlphaFoldDB" id="A0A9P7CIR8"/>
<keyword evidence="1" id="KW-0175">Coiled coil</keyword>
<evidence type="ECO:0000256" key="2">
    <source>
        <dbReference type="SAM" id="MobiDB-lite"/>
    </source>
</evidence>
<keyword evidence="4" id="KW-1185">Reference proteome</keyword>
<feature type="compositionally biased region" description="Basic residues" evidence="2">
    <location>
        <begin position="240"/>
        <end position="249"/>
    </location>
</feature>
<proteinExistence type="predicted"/>
<reference evidence="3 4" key="1">
    <citation type="journal article" date="2020" name="Microb. Genom.">
        <title>Genetic diversity of clinical and environmental Mucorales isolates obtained from an investigation of mucormycosis cases among solid organ transplant recipients.</title>
        <authorList>
            <person name="Nguyen M.H."/>
            <person name="Kaul D."/>
            <person name="Muto C."/>
            <person name="Cheng S.J."/>
            <person name="Richter R.A."/>
            <person name="Bruno V.M."/>
            <person name="Liu G."/>
            <person name="Beyhan S."/>
            <person name="Sundermann A.J."/>
            <person name="Mounaud S."/>
            <person name="Pasculle A.W."/>
            <person name="Nierman W.C."/>
            <person name="Driscoll E."/>
            <person name="Cumbie R."/>
            <person name="Clancy C.J."/>
            <person name="Dupont C.L."/>
        </authorList>
    </citation>
    <scope>NUCLEOTIDE SEQUENCE [LARGE SCALE GENOMIC DNA]</scope>
    <source>
        <strain evidence="3 4">GL24</strain>
    </source>
</reference>
<comment type="caution">
    <text evidence="3">The sequence shown here is derived from an EMBL/GenBank/DDBJ whole genome shotgun (WGS) entry which is preliminary data.</text>
</comment>
<feature type="compositionally biased region" description="Low complexity" evidence="2">
    <location>
        <begin position="207"/>
        <end position="226"/>
    </location>
</feature>
<evidence type="ECO:0000313" key="4">
    <source>
        <dbReference type="Proteomes" id="UP000740926"/>
    </source>
</evidence>
<dbReference type="EMBL" id="JAANIU010003509">
    <property type="protein sequence ID" value="KAG1562296.1"/>
    <property type="molecule type" value="Genomic_DNA"/>
</dbReference>
<evidence type="ECO:0000256" key="1">
    <source>
        <dbReference type="SAM" id="Coils"/>
    </source>
</evidence>
<feature type="coiled-coil region" evidence="1">
    <location>
        <begin position="151"/>
        <end position="181"/>
    </location>
</feature>
<accession>A0A9P7CIR8</accession>
<sequence>MQSVISSIHPSKINNKQKPTPSEIQIPSRNPENTTLNSQKKNNNNTKVSPDPEPSAATKRTLADRSPPFLAVDIDRHPTGKPKHNMDIANIANPTTTTTLTCEPDFHFGPATAPATSALSLNGPLDFGVLPGMPDWFQPIMAMITSQGQRLAQLEALTKENQNLRANLEATQRCIKELETLSVPPATAPKTVAVNKPAGSEASKWKPSSTLTFTPTPTSPSFASAARKGMRATQPSKPKTTTRTRKTPTKRQLQVAARTFAPPRYRGLIIILNKYLKK</sequence>
<feature type="region of interest" description="Disordered" evidence="2">
    <location>
        <begin position="189"/>
        <end position="252"/>
    </location>
</feature>
<gene>
    <name evidence="3" type="ORF">G6F50_012110</name>
</gene>
<feature type="region of interest" description="Disordered" evidence="2">
    <location>
        <begin position="1"/>
        <end position="69"/>
    </location>
</feature>